<organism evidence="1 2">
    <name type="scientific">Streptacidiphilus alkalitolerans</name>
    <dbReference type="NCBI Taxonomy" id="3342712"/>
    <lineage>
        <taxon>Bacteria</taxon>
        <taxon>Bacillati</taxon>
        <taxon>Actinomycetota</taxon>
        <taxon>Actinomycetes</taxon>
        <taxon>Kitasatosporales</taxon>
        <taxon>Streptomycetaceae</taxon>
        <taxon>Streptacidiphilus</taxon>
    </lineage>
</organism>
<sequence length="150" mass="15952">MGIERKKLPNGQWADIRDSAEVPERLQRAVRAIQMQLMKDPAFAGVVDKAKAGGVKSVEDLDDAVGEELAQEMTPEAMALLDDLNDRLIVSRVAGWSFEAEVSMDALLDLASGTYEALKELCAKGALSGSPDLSPSTDEESPTGSSTASV</sequence>
<dbReference type="EMBL" id="JBHEZX010000005">
    <property type="protein sequence ID" value="MFC1410511.1"/>
    <property type="molecule type" value="Genomic_DNA"/>
</dbReference>
<comment type="caution">
    <text evidence="1">The sequence shown here is derived from an EMBL/GenBank/DDBJ whole genome shotgun (WGS) entry which is preliminary data.</text>
</comment>
<evidence type="ECO:0000313" key="1">
    <source>
        <dbReference type="EMBL" id="MFC1410511.1"/>
    </source>
</evidence>
<name>A0ABV6VA36_9ACTN</name>
<dbReference type="Proteomes" id="UP001592582">
    <property type="component" value="Unassembled WGS sequence"/>
</dbReference>
<proteinExistence type="predicted"/>
<accession>A0ABV6VA36</accession>
<protein>
    <submittedName>
        <fullName evidence="1">Uncharacterized protein</fullName>
    </submittedName>
</protein>
<gene>
    <name evidence="1" type="ORF">ACEZDG_14680</name>
</gene>
<evidence type="ECO:0000313" key="2">
    <source>
        <dbReference type="Proteomes" id="UP001592582"/>
    </source>
</evidence>
<keyword evidence="2" id="KW-1185">Reference proteome</keyword>
<reference evidence="1 2" key="1">
    <citation type="submission" date="2024-09" db="EMBL/GenBank/DDBJ databases">
        <authorList>
            <person name="Lee S.D."/>
        </authorList>
    </citation>
    <scope>NUCLEOTIDE SEQUENCE [LARGE SCALE GENOMIC DNA]</scope>
    <source>
        <strain evidence="1 2">N1-1</strain>
    </source>
</reference>